<sequence length="166" mass="18466">MIRTVPLPRYLSDAPLRSRVTAATNKFEAFNGFSDWVRFGERGTVAANDPVEQEKDVKFTSLLANLVIFPLVMRRMPCRVPRVSPVTVPARSSCRRHAVRPVRHRPEAGHSRGGLPKCQSVRGSGFRAVRLHPHSQSTADPDQRPPDSNEVHCRSQVSSGSSSKMK</sequence>
<name>A0ABV9FY95_9ACTN</name>
<feature type="compositionally biased region" description="Basic and acidic residues" evidence="1">
    <location>
        <begin position="141"/>
        <end position="153"/>
    </location>
</feature>
<reference evidence="4" key="1">
    <citation type="journal article" date="2019" name="Int. J. Syst. Evol. Microbiol.">
        <title>The Global Catalogue of Microorganisms (GCM) 10K type strain sequencing project: providing services to taxonomists for standard genome sequencing and annotation.</title>
        <authorList>
            <consortium name="The Broad Institute Genomics Platform"/>
            <consortium name="The Broad Institute Genome Sequencing Center for Infectious Disease"/>
            <person name="Wu L."/>
            <person name="Ma J."/>
        </authorList>
    </citation>
    <scope>NUCLEOTIDE SEQUENCE [LARGE SCALE GENOMIC DNA]</scope>
    <source>
        <strain evidence="4">CGMCC 4.7139</strain>
    </source>
</reference>
<feature type="region of interest" description="Disordered" evidence="1">
    <location>
        <begin position="132"/>
        <end position="166"/>
    </location>
</feature>
<accession>A0ABV9FY95</accession>
<evidence type="ECO:0000256" key="1">
    <source>
        <dbReference type="SAM" id="MobiDB-lite"/>
    </source>
</evidence>
<evidence type="ECO:0000259" key="2">
    <source>
        <dbReference type="Pfam" id="PF01526"/>
    </source>
</evidence>
<evidence type="ECO:0000313" key="3">
    <source>
        <dbReference type="EMBL" id="MFC4606986.1"/>
    </source>
</evidence>
<dbReference type="Pfam" id="PF01526">
    <property type="entry name" value="DDE_Tnp_Tn3"/>
    <property type="match status" value="1"/>
</dbReference>
<protein>
    <submittedName>
        <fullName evidence="3">Tn3 family transposase</fullName>
    </submittedName>
</protein>
<gene>
    <name evidence="3" type="ORF">ACFO9E_03990</name>
</gene>
<keyword evidence="4" id="KW-1185">Reference proteome</keyword>
<comment type="caution">
    <text evidence="3">The sequence shown here is derived from an EMBL/GenBank/DDBJ whole genome shotgun (WGS) entry which is preliminary data.</text>
</comment>
<evidence type="ECO:0000313" key="4">
    <source>
        <dbReference type="Proteomes" id="UP001595993"/>
    </source>
</evidence>
<dbReference type="InterPro" id="IPR002513">
    <property type="entry name" value="Tn3_Tnp_DDE_dom"/>
</dbReference>
<feature type="domain" description="Tn3 transposase DDE" evidence="2">
    <location>
        <begin position="2"/>
        <end position="69"/>
    </location>
</feature>
<feature type="compositionally biased region" description="Low complexity" evidence="1">
    <location>
        <begin position="155"/>
        <end position="166"/>
    </location>
</feature>
<feature type="compositionally biased region" description="Basic residues" evidence="1">
    <location>
        <begin position="93"/>
        <end position="103"/>
    </location>
</feature>
<proteinExistence type="predicted"/>
<dbReference type="Proteomes" id="UP001595993">
    <property type="component" value="Unassembled WGS sequence"/>
</dbReference>
<dbReference type="RefSeq" id="WP_381191668.1">
    <property type="nucleotide sequence ID" value="NZ_JBHSFE010000005.1"/>
</dbReference>
<feature type="region of interest" description="Disordered" evidence="1">
    <location>
        <begin position="90"/>
        <end position="120"/>
    </location>
</feature>
<organism evidence="3 4">
    <name type="scientific">Streptomyces maoxianensis</name>
    <dbReference type="NCBI Taxonomy" id="1459942"/>
    <lineage>
        <taxon>Bacteria</taxon>
        <taxon>Bacillati</taxon>
        <taxon>Actinomycetota</taxon>
        <taxon>Actinomycetes</taxon>
        <taxon>Kitasatosporales</taxon>
        <taxon>Streptomycetaceae</taxon>
        <taxon>Streptomyces</taxon>
    </lineage>
</organism>
<dbReference type="EMBL" id="JBHSFE010000005">
    <property type="protein sequence ID" value="MFC4606986.1"/>
    <property type="molecule type" value="Genomic_DNA"/>
</dbReference>